<feature type="compositionally biased region" description="Polar residues" evidence="8">
    <location>
        <begin position="1510"/>
        <end position="1537"/>
    </location>
</feature>
<dbReference type="GO" id="GO:0051011">
    <property type="term" value="F:microtubule minus-end binding"/>
    <property type="evidence" value="ECO:0007669"/>
    <property type="project" value="TreeGrafter"/>
</dbReference>
<feature type="region of interest" description="Disordered" evidence="8">
    <location>
        <begin position="944"/>
        <end position="1018"/>
    </location>
</feature>
<evidence type="ECO:0000256" key="1">
    <source>
        <dbReference type="ARBA" id="ARBA00004245"/>
    </source>
</evidence>
<sequence>MVAMVASASGYGTLRRFLSAPDGQDVDNTGVVPSASVAVSSKQRASIKWLLSKAFNNRVPENLQEPFYRDHEDQEHLKPPIVGGLANAELYCLALANMYSDPNYHSLNHWNILQTLTRKGIQIPDPADCALTETVLIQTNPIKMSAHLCVMEAVMCLYAREVVTLDRVSAAAQRFGVQQSVGGTGVPHEDGLLAWINAACTALNKAEENSSCHVPMVKSLQDLCDGTSLAALISFYCPESLPRSSVRVGRMSSIQDCLHNLMLVNEFCSSSLPHNVFHMMPEDVTYMRGSMRQNLIAMLADLFNMLEVHPVKCVKYPGSAARECNSLGVRCRRGLPAPPPAPIPHLRDDPHHPHQQNKPAPFAVSRSPPGRVRPGRSSCSTPERRSASPQREEFVVHSRRAITTLSAMARRDEDHVLSEQVAAGRPSKWADSRDSFAGRRSRRSSVTDDSQLTVENFGGSQDRLHFAGRNPEKELATVTGLAVRKISAPAGPLEHTPPLRSSRQDIRGSIQFFHGDYTNGQEERGKVDRQHSQPNEQSYQPIRRQLSSDTITITKNMAFNYKGGGDGFHLNERDAPDGDASKTTFTDIKVRSNGDQAGVPSSGRKMSSSSPPPATTTWQQHFMQHDHHNGDDLSDEATSPSGGAMAAQLNNIRLKLEEKRRRIEQEKRRMEVAVNRQRQQLGQQAFLQAVTRDTFLQYQLASLHIVQATTQVTSAPVATRMVTVEAHVLQGKGARTPADDAPADTHQEMVVDAPNQTVDNVALEQYQQSIAKMNSSLQDIQSDIARLASQQTQLQQQQQQQAQQQQQQHQQQQQQQQQQQLQQQLQQQQQQLQQQQQQLLQQQQQAKQLFQQHQPPPSPFQQHIQQNIPQLHSQFSSQHNVSRTINSFGSTPHIPRDFYQSNQMTNQMGTQLANMLNNQLGNQSPQTFQYQFRDIDQEFGRQQFYLHDSPPPPQRRTWAQHAQMQQENTELRGWQLHQQNNQQSQYQQPPEPATRTWKSPSPQPPPAERTWTPQDTFKVHYNTDRYQNGIERENNHLSYTVAGGQFVSQSPPPASPRRARTPQRQGSLPEARRTEPVALHQLHAHTTHSTHTSPAPVPAPPPDDMEPQNISFIGNAEDDALRQGINRLNISSGTRTYRIPSPTRPSLGKNSFQRLEREEPSEKGFYISFDNEQPKRPKPPLRAKRGSPRKERNEYPSPERSPEETWSERVSERVERGERAAGVGSAASGGAGGVADVMAGEARRLSPVRVPSAEPAALVIGEMNPDPNSAEEMERKKERIMLLSLQRRQRADEARARAEAAAAARRARDEAEAERKAARKEEQARRREAILQQYKLKKAIEEAEREGKVLDKSDLMEVMKHGSGAATPAGPRLRGRQAARARPKTIHVDSGAARRRRPGRGCAANKRHELGRRPYTWTAERSRPLRACWDPSNRPQRTSLHSIRVSCVCAGTMRRDYYRGSQDNLERATTMYRGLRGHLDRGAMSPGSASSGPLGRRGSCKTSRERVNDEPQSTRGRSKYSTYQNNFKAGRKSSSLMNLCDSGLGRATPPRRAASPGGRALGSPASGPGSLPGALPGAIGKRRHHDDGSDVSSTHSSIMDYSGPRLYKQPATKSNRGIMLNAVEYCVFPGAVNAEAKRRVLEEIARSESKHFLVLFRDAGCQFRALYSYCPDTDTVAKLYGTGPKHVNDRMFDKFFKYNSGSKCFSQVHTKHLTVTIDAFTIHNSLWQGKKVQLPSKKDMALVI</sequence>
<comment type="subcellular location">
    <subcellularLocation>
        <location evidence="1">Cytoplasm</location>
        <location evidence="1">Cytoskeleton</location>
    </subcellularLocation>
</comment>
<dbReference type="GO" id="GO:0007026">
    <property type="term" value="P:negative regulation of microtubule depolymerization"/>
    <property type="evidence" value="ECO:0007669"/>
    <property type="project" value="TreeGrafter"/>
</dbReference>
<keyword evidence="4 7" id="KW-0175">Coiled coil</keyword>
<accession>A0A212EJA6</accession>
<comment type="domain">
    <text evidence="6">The CKK domain binds microtubules.</text>
</comment>
<evidence type="ECO:0000259" key="10">
    <source>
        <dbReference type="PROSITE" id="PS51508"/>
    </source>
</evidence>
<dbReference type="CDD" id="cd00014">
    <property type="entry name" value="CH_SF"/>
    <property type="match status" value="1"/>
</dbReference>
<dbReference type="Pfam" id="PF25532">
    <property type="entry name" value="CH_CAMSAP2_N"/>
    <property type="match status" value="1"/>
</dbReference>
<dbReference type="GO" id="GO:0030507">
    <property type="term" value="F:spectrin binding"/>
    <property type="evidence" value="ECO:0007669"/>
    <property type="project" value="InterPro"/>
</dbReference>
<dbReference type="GO" id="GO:0031175">
    <property type="term" value="P:neuron projection development"/>
    <property type="evidence" value="ECO:0007669"/>
    <property type="project" value="InterPro"/>
</dbReference>
<dbReference type="InterPro" id="IPR031372">
    <property type="entry name" value="CAMSAP_CC1"/>
</dbReference>
<feature type="compositionally biased region" description="Polar residues" evidence="8">
    <location>
        <begin position="873"/>
        <end position="890"/>
    </location>
</feature>
<feature type="compositionally biased region" description="Low complexity" evidence="8">
    <location>
        <begin position="975"/>
        <end position="988"/>
    </location>
</feature>
<dbReference type="PROSITE" id="PS50021">
    <property type="entry name" value="CH"/>
    <property type="match status" value="1"/>
</dbReference>
<feature type="region of interest" description="Disordered" evidence="8">
    <location>
        <begin position="419"/>
        <end position="449"/>
    </location>
</feature>
<proteinExistence type="inferred from homology"/>
<feature type="region of interest" description="Disordered" evidence="8">
    <location>
        <begin position="516"/>
        <end position="546"/>
    </location>
</feature>
<dbReference type="Pfam" id="PF11971">
    <property type="entry name" value="CAMSAP_CH"/>
    <property type="match status" value="1"/>
</dbReference>
<dbReference type="PANTHER" id="PTHR21595:SF0">
    <property type="entry name" value="PATRONIN"/>
    <property type="match status" value="1"/>
</dbReference>
<feature type="compositionally biased region" description="Polar residues" evidence="8">
    <location>
        <begin position="532"/>
        <end position="546"/>
    </location>
</feature>
<dbReference type="Pfam" id="PF08683">
    <property type="entry name" value="CAMSAP_CKK"/>
    <property type="match status" value="1"/>
</dbReference>
<dbReference type="InterPro" id="IPR058042">
    <property type="entry name" value="CAMSAP_N"/>
</dbReference>
<feature type="compositionally biased region" description="Basic and acidic residues" evidence="8">
    <location>
        <begin position="569"/>
        <end position="580"/>
    </location>
</feature>
<protein>
    <submittedName>
        <fullName evidence="11">Short spindle protein 4 isoform 3</fullName>
    </submittedName>
</protein>
<feature type="region of interest" description="Disordered" evidence="8">
    <location>
        <begin position="1084"/>
        <end position="1110"/>
    </location>
</feature>
<feature type="coiled-coil region" evidence="7">
    <location>
        <begin position="1297"/>
        <end position="1346"/>
    </location>
</feature>
<dbReference type="GO" id="GO:0005516">
    <property type="term" value="F:calmodulin binding"/>
    <property type="evidence" value="ECO:0007669"/>
    <property type="project" value="InterPro"/>
</dbReference>
<feature type="compositionally biased region" description="Basic residues" evidence="8">
    <location>
        <begin position="1373"/>
        <end position="1385"/>
    </location>
</feature>
<evidence type="ECO:0000256" key="8">
    <source>
        <dbReference type="SAM" id="MobiDB-lite"/>
    </source>
</evidence>
<dbReference type="GO" id="GO:0031122">
    <property type="term" value="P:cytoplasmic microtubule organization"/>
    <property type="evidence" value="ECO:0007669"/>
    <property type="project" value="TreeGrafter"/>
</dbReference>
<dbReference type="InterPro" id="IPR011033">
    <property type="entry name" value="PRC_barrel-like_sf"/>
</dbReference>
<dbReference type="InterPro" id="IPR038209">
    <property type="entry name" value="CKK_dom_sf"/>
</dbReference>
<feature type="region of interest" description="Disordered" evidence="8">
    <location>
        <begin position="1044"/>
        <end position="1071"/>
    </location>
</feature>
<feature type="domain" description="CKK" evidence="10">
    <location>
        <begin position="1603"/>
        <end position="1737"/>
    </location>
</feature>
<dbReference type="EMBL" id="AGBW02014499">
    <property type="protein sequence ID" value="OWR41569.1"/>
    <property type="molecule type" value="Genomic_DNA"/>
</dbReference>
<keyword evidence="3 6" id="KW-0493">Microtubule</keyword>
<keyword evidence="5" id="KW-0206">Cytoskeleton</keyword>
<dbReference type="Proteomes" id="UP000007151">
    <property type="component" value="Unassembled WGS sequence"/>
</dbReference>
<dbReference type="PROSITE" id="PS51508">
    <property type="entry name" value="CKK"/>
    <property type="match status" value="1"/>
</dbReference>
<dbReference type="InterPro" id="IPR014797">
    <property type="entry name" value="CKK_CAMSAP"/>
</dbReference>
<dbReference type="SMART" id="SM01051">
    <property type="entry name" value="CAMSAP_CKK"/>
    <property type="match status" value="1"/>
</dbReference>
<dbReference type="eggNOG" id="KOG3654">
    <property type="taxonomic scope" value="Eukaryota"/>
</dbReference>
<reference evidence="11 12" key="1">
    <citation type="journal article" date="2011" name="Cell">
        <title>The monarch butterfly genome yields insights into long-distance migration.</title>
        <authorList>
            <person name="Zhan S."/>
            <person name="Merlin C."/>
            <person name="Boore J.L."/>
            <person name="Reppert S.M."/>
        </authorList>
    </citation>
    <scope>NUCLEOTIDE SEQUENCE [LARGE SCALE GENOMIC DNA]</scope>
    <source>
        <strain evidence="11">F-2</strain>
    </source>
</reference>
<evidence type="ECO:0000256" key="4">
    <source>
        <dbReference type="ARBA" id="ARBA00023054"/>
    </source>
</evidence>
<dbReference type="Gene3D" id="3.10.20.360">
    <property type="entry name" value="CKK domain"/>
    <property type="match status" value="1"/>
</dbReference>
<feature type="compositionally biased region" description="Low complexity" evidence="8">
    <location>
        <begin position="600"/>
        <end position="609"/>
    </location>
</feature>
<feature type="region of interest" description="Disordered" evidence="8">
    <location>
        <begin position="335"/>
        <end position="395"/>
    </location>
</feature>
<dbReference type="InterPro" id="IPR036872">
    <property type="entry name" value="CH_dom_sf"/>
</dbReference>
<evidence type="ECO:0000256" key="6">
    <source>
        <dbReference type="PROSITE-ProRule" id="PRU00841"/>
    </source>
</evidence>
<evidence type="ECO:0000256" key="2">
    <source>
        <dbReference type="ARBA" id="ARBA00022490"/>
    </source>
</evidence>
<dbReference type="GO" id="GO:0036449">
    <property type="term" value="C:microtubule minus-end"/>
    <property type="evidence" value="ECO:0007669"/>
    <property type="project" value="TreeGrafter"/>
</dbReference>
<keyword evidence="2" id="KW-0963">Cytoplasm</keyword>
<organism evidence="11 12">
    <name type="scientific">Danaus plexippus plexippus</name>
    <dbReference type="NCBI Taxonomy" id="278856"/>
    <lineage>
        <taxon>Eukaryota</taxon>
        <taxon>Metazoa</taxon>
        <taxon>Ecdysozoa</taxon>
        <taxon>Arthropoda</taxon>
        <taxon>Hexapoda</taxon>
        <taxon>Insecta</taxon>
        <taxon>Pterygota</taxon>
        <taxon>Neoptera</taxon>
        <taxon>Endopterygota</taxon>
        <taxon>Lepidoptera</taxon>
        <taxon>Glossata</taxon>
        <taxon>Ditrysia</taxon>
        <taxon>Papilionoidea</taxon>
        <taxon>Nymphalidae</taxon>
        <taxon>Danainae</taxon>
        <taxon>Danaini</taxon>
        <taxon>Danaina</taxon>
        <taxon>Danaus</taxon>
        <taxon>Danaus</taxon>
    </lineage>
</organism>
<feature type="compositionally biased region" description="Low complexity" evidence="8">
    <location>
        <begin position="1545"/>
        <end position="1578"/>
    </location>
</feature>
<comment type="caution">
    <text evidence="11">The sequence shown here is derived from an EMBL/GenBank/DDBJ whole genome shotgun (WGS) entry which is preliminary data.</text>
</comment>
<dbReference type="STRING" id="278856.A0A212EJA6"/>
<dbReference type="SUPFAM" id="SSF47576">
    <property type="entry name" value="Calponin-homology domain, CH-domain"/>
    <property type="match status" value="1"/>
</dbReference>
<feature type="compositionally biased region" description="Basic residues" evidence="8">
    <location>
        <begin position="1176"/>
        <end position="1187"/>
    </location>
</feature>
<feature type="region of interest" description="Disordered" evidence="8">
    <location>
        <begin position="1477"/>
        <end position="1596"/>
    </location>
</feature>
<feature type="compositionally biased region" description="Low complexity" evidence="8">
    <location>
        <begin position="364"/>
        <end position="378"/>
    </location>
</feature>
<evidence type="ECO:0000256" key="3">
    <source>
        <dbReference type="ARBA" id="ARBA00022701"/>
    </source>
</evidence>
<dbReference type="FunFam" id="3.10.20.360:FF:000002">
    <property type="entry name" value="Patronin, isoform M"/>
    <property type="match status" value="1"/>
</dbReference>
<evidence type="ECO:0000256" key="5">
    <source>
        <dbReference type="ARBA" id="ARBA00023212"/>
    </source>
</evidence>
<feature type="coiled-coil region" evidence="7">
    <location>
        <begin position="763"/>
        <end position="852"/>
    </location>
</feature>
<feature type="compositionally biased region" description="Basic and acidic residues" evidence="8">
    <location>
        <begin position="382"/>
        <end position="395"/>
    </location>
</feature>
<feature type="coiled-coil region" evidence="7">
    <location>
        <begin position="646"/>
        <end position="680"/>
    </location>
</feature>
<evidence type="ECO:0000256" key="7">
    <source>
        <dbReference type="SAM" id="Coils"/>
    </source>
</evidence>
<dbReference type="SUPFAM" id="SSF50346">
    <property type="entry name" value="PRC-barrel domain"/>
    <property type="match status" value="1"/>
</dbReference>
<name>A0A212EJA6_DANPL</name>
<evidence type="ECO:0000259" key="9">
    <source>
        <dbReference type="PROSITE" id="PS50021"/>
    </source>
</evidence>
<dbReference type="Pfam" id="PF17095">
    <property type="entry name" value="CAMSAP_CC1"/>
    <property type="match status" value="1"/>
</dbReference>
<evidence type="ECO:0000313" key="12">
    <source>
        <dbReference type="Proteomes" id="UP000007151"/>
    </source>
</evidence>
<feature type="region of interest" description="Disordered" evidence="8">
    <location>
        <begin position="569"/>
        <end position="617"/>
    </location>
</feature>
<dbReference type="InterPro" id="IPR001715">
    <property type="entry name" value="CH_dom"/>
</dbReference>
<dbReference type="InterPro" id="IPR032940">
    <property type="entry name" value="CAMSAP"/>
</dbReference>
<keyword evidence="12" id="KW-1185">Reference proteome</keyword>
<comment type="similarity">
    <text evidence="6">Belongs to the CAMSAP1 family.</text>
</comment>
<feature type="compositionally biased region" description="Basic and acidic residues" evidence="8">
    <location>
        <begin position="428"/>
        <end position="437"/>
    </location>
</feature>
<feature type="region of interest" description="Disordered" evidence="8">
    <location>
        <begin position="1362"/>
        <end position="1401"/>
    </location>
</feature>
<dbReference type="FunCoup" id="A0A212EJA6">
    <property type="interactions" value="428"/>
</dbReference>
<dbReference type="KEGG" id="dpl:KGM_210921"/>
<dbReference type="InParanoid" id="A0A212EJA6"/>
<feature type="region of interest" description="Disordered" evidence="8">
    <location>
        <begin position="1132"/>
        <end position="1233"/>
    </location>
</feature>
<feature type="compositionally biased region" description="Low complexity" evidence="8">
    <location>
        <begin position="1482"/>
        <end position="1497"/>
    </location>
</feature>
<feature type="compositionally biased region" description="Basic and acidic residues" evidence="8">
    <location>
        <begin position="521"/>
        <end position="531"/>
    </location>
</feature>
<feature type="region of interest" description="Disordered" evidence="8">
    <location>
        <begin position="873"/>
        <end position="898"/>
    </location>
</feature>
<feature type="domain" description="Calponin-homology (CH)" evidence="9">
    <location>
        <begin position="186"/>
        <end position="304"/>
    </location>
</feature>
<gene>
    <name evidence="11" type="ORF">KGM_210921</name>
</gene>
<feature type="compositionally biased region" description="Basic and acidic residues" evidence="8">
    <location>
        <begin position="1200"/>
        <end position="1219"/>
    </location>
</feature>
<dbReference type="PANTHER" id="PTHR21595">
    <property type="entry name" value="PATRONIN"/>
    <property type="match status" value="1"/>
</dbReference>
<evidence type="ECO:0000313" key="11">
    <source>
        <dbReference type="EMBL" id="OWR41569.1"/>
    </source>
</evidence>
<dbReference type="InterPro" id="IPR022613">
    <property type="entry name" value="CH_CAMSAP_2"/>
</dbReference>